<geneLocation type="plasmid" evidence="1 2">
    <name>118a_lp54</name>
</geneLocation>
<sequence length="39" mass="4321">MTIKVKNKIASGASKKGYFFKGLKGIFMPFKPANPYTPN</sequence>
<protein>
    <submittedName>
        <fullName evidence="1">Uncharacterized protein</fullName>
    </submittedName>
</protein>
<dbReference type="AlphaFoldDB" id="A0A7U3YBY8"/>
<keyword evidence="1" id="KW-0614">Plasmid</keyword>
<name>A0A7U3YBY8_BORBG</name>
<accession>A0A7U3YBY8</accession>
<gene>
    <name evidence="1" type="ORF">BBU118A_A24</name>
</gene>
<dbReference type="EMBL" id="CP001542">
    <property type="protein sequence ID" value="ACN93161.1"/>
    <property type="molecule type" value="Genomic_DNA"/>
</dbReference>
<proteinExistence type="predicted"/>
<evidence type="ECO:0000313" key="1">
    <source>
        <dbReference type="EMBL" id="ACN93161.1"/>
    </source>
</evidence>
<evidence type="ECO:0000313" key="2">
    <source>
        <dbReference type="Proteomes" id="UP000006208"/>
    </source>
</evidence>
<reference evidence="1 2" key="1">
    <citation type="journal article" date="2011" name="J. Bacteriol.">
        <title>Whole-genome sequences of thirteen isolates of Borrelia burgdorferi.</title>
        <authorList>
            <person name="Schutzer S.E."/>
            <person name="Fraser-Liggett C.M."/>
            <person name="Casjens S.R."/>
            <person name="Qiu W.G."/>
            <person name="Dunn J.J."/>
            <person name="Mongodin E.F."/>
            <person name="Luft B.J."/>
        </authorList>
    </citation>
    <scope>NUCLEOTIDE SEQUENCE [LARGE SCALE GENOMIC DNA]</scope>
    <source>
        <strain evidence="1 2">118a</strain>
        <plasmid evidence="1 2">118a_lp54</plasmid>
    </source>
</reference>
<organism evidence="1 2">
    <name type="scientific">Borreliella burgdorferi 118a</name>
    <dbReference type="NCBI Taxonomy" id="476210"/>
    <lineage>
        <taxon>Bacteria</taxon>
        <taxon>Pseudomonadati</taxon>
        <taxon>Spirochaetota</taxon>
        <taxon>Spirochaetia</taxon>
        <taxon>Spirochaetales</taxon>
        <taxon>Borreliaceae</taxon>
        <taxon>Borreliella</taxon>
    </lineage>
</organism>
<dbReference type="Proteomes" id="UP000006208">
    <property type="component" value="Plasmid 118a_lp54"/>
</dbReference>